<dbReference type="EMBL" id="JAHDVG010000473">
    <property type="protein sequence ID" value="KAH1178684.1"/>
    <property type="molecule type" value="Genomic_DNA"/>
</dbReference>
<dbReference type="AlphaFoldDB" id="A0A9D3XDT9"/>
<evidence type="ECO:0000313" key="1">
    <source>
        <dbReference type="EMBL" id="KAH1178684.1"/>
    </source>
</evidence>
<organism evidence="1 2">
    <name type="scientific">Mauremys mutica</name>
    <name type="common">yellowpond turtle</name>
    <dbReference type="NCBI Taxonomy" id="74926"/>
    <lineage>
        <taxon>Eukaryota</taxon>
        <taxon>Metazoa</taxon>
        <taxon>Chordata</taxon>
        <taxon>Craniata</taxon>
        <taxon>Vertebrata</taxon>
        <taxon>Euteleostomi</taxon>
        <taxon>Archelosauria</taxon>
        <taxon>Testudinata</taxon>
        <taxon>Testudines</taxon>
        <taxon>Cryptodira</taxon>
        <taxon>Durocryptodira</taxon>
        <taxon>Testudinoidea</taxon>
        <taxon>Geoemydidae</taxon>
        <taxon>Geoemydinae</taxon>
        <taxon>Mauremys</taxon>
    </lineage>
</organism>
<sequence length="124" mass="13306">MSWSLSRLSCCAAAARGLRAEGQGINAALSCVRIFETTPLGCSLTISSPKPIIETGLNWNPGAEQPEHWSCLKYELEPCFTEAPASLQGAQNLAQPLFNGLGPSLMLNLYCVHGSDTHPPTYTQ</sequence>
<dbReference type="Proteomes" id="UP000827986">
    <property type="component" value="Unassembled WGS sequence"/>
</dbReference>
<reference evidence="1" key="1">
    <citation type="submission" date="2021-09" db="EMBL/GenBank/DDBJ databases">
        <title>The genome of Mauremys mutica provides insights into the evolution of semi-aquatic lifestyle.</title>
        <authorList>
            <person name="Gong S."/>
            <person name="Gao Y."/>
        </authorList>
    </citation>
    <scope>NUCLEOTIDE SEQUENCE</scope>
    <source>
        <strain evidence="1">MM-2020</strain>
        <tissue evidence="1">Muscle</tissue>
    </source>
</reference>
<accession>A0A9D3XDT9</accession>
<proteinExistence type="predicted"/>
<name>A0A9D3XDT9_9SAUR</name>
<gene>
    <name evidence="1" type="ORF">KIL84_000015</name>
</gene>
<keyword evidence="2" id="KW-1185">Reference proteome</keyword>
<protein>
    <submittedName>
        <fullName evidence="1">Uncharacterized protein</fullName>
    </submittedName>
</protein>
<evidence type="ECO:0000313" key="2">
    <source>
        <dbReference type="Proteomes" id="UP000827986"/>
    </source>
</evidence>
<comment type="caution">
    <text evidence="1">The sequence shown here is derived from an EMBL/GenBank/DDBJ whole genome shotgun (WGS) entry which is preliminary data.</text>
</comment>